<organism evidence="1 2">
    <name type="scientific">candidate division CPR1 bacterium GW2011_GWA2_42_17</name>
    <dbReference type="NCBI Taxonomy" id="1618341"/>
    <lineage>
        <taxon>Bacteria</taxon>
        <taxon>candidate division CPR1</taxon>
    </lineage>
</organism>
<evidence type="ECO:0000313" key="1">
    <source>
        <dbReference type="EMBL" id="KKS41209.1"/>
    </source>
</evidence>
<sequence>MPARTLVISFGNAFDKAFLVEETDNGFRIIKTLELLSCGSRDAAVFFFKKLFSSQFEQTLNSSLSENQGSASVNEQVLIINDEEAALSAALKNLSASGEVLLLSIGAKKSLLGIGSFGRVELRSEVLGLGQGITKLLAARESLFIGRWMKESARFLDTENYLANKSIYPGVLPVDPLSLEMEQGAATE</sequence>
<protein>
    <submittedName>
        <fullName evidence="1">Uncharacterized protein</fullName>
    </submittedName>
</protein>
<comment type="caution">
    <text evidence="1">The sequence shown here is derived from an EMBL/GenBank/DDBJ whole genome shotgun (WGS) entry which is preliminary data.</text>
</comment>
<dbReference type="Proteomes" id="UP000034875">
    <property type="component" value="Unassembled WGS sequence"/>
</dbReference>
<dbReference type="AlphaFoldDB" id="A0A0G0YX97"/>
<feature type="non-terminal residue" evidence="1">
    <location>
        <position position="188"/>
    </location>
</feature>
<gene>
    <name evidence="1" type="ORF">UV05_C0059G0012</name>
</gene>
<reference evidence="1 2" key="1">
    <citation type="journal article" date="2015" name="Nature">
        <title>rRNA introns, odd ribosomes, and small enigmatic genomes across a large radiation of phyla.</title>
        <authorList>
            <person name="Brown C.T."/>
            <person name="Hug L.A."/>
            <person name="Thomas B.C."/>
            <person name="Sharon I."/>
            <person name="Castelle C.J."/>
            <person name="Singh A."/>
            <person name="Wilkins M.J."/>
            <person name="Williams K.H."/>
            <person name="Banfield J.F."/>
        </authorList>
    </citation>
    <scope>NUCLEOTIDE SEQUENCE [LARGE SCALE GENOMIC DNA]</scope>
</reference>
<accession>A0A0G0YX97</accession>
<proteinExistence type="predicted"/>
<name>A0A0G0YX97_9BACT</name>
<evidence type="ECO:0000313" key="2">
    <source>
        <dbReference type="Proteomes" id="UP000034875"/>
    </source>
</evidence>
<dbReference type="EMBL" id="LCCZ01000059">
    <property type="protein sequence ID" value="KKS41209.1"/>
    <property type="molecule type" value="Genomic_DNA"/>
</dbReference>